<evidence type="ECO:0000313" key="4">
    <source>
        <dbReference type="Proteomes" id="UP000054498"/>
    </source>
</evidence>
<gene>
    <name evidence="3" type="ORF">MNEG_3924</name>
</gene>
<feature type="domain" description="EF-hand" evidence="2">
    <location>
        <begin position="15"/>
        <end position="50"/>
    </location>
</feature>
<evidence type="ECO:0000313" key="3">
    <source>
        <dbReference type="EMBL" id="KIZ04040.1"/>
    </source>
</evidence>
<evidence type="ECO:0000259" key="2">
    <source>
        <dbReference type="PROSITE" id="PS50222"/>
    </source>
</evidence>
<dbReference type="RefSeq" id="XP_013903059.1">
    <property type="nucleotide sequence ID" value="XM_014047605.1"/>
</dbReference>
<dbReference type="Gene3D" id="1.10.238.10">
    <property type="entry name" value="EF-hand"/>
    <property type="match status" value="1"/>
</dbReference>
<evidence type="ECO:0000256" key="1">
    <source>
        <dbReference type="ARBA" id="ARBA00022837"/>
    </source>
</evidence>
<dbReference type="GO" id="GO:0005509">
    <property type="term" value="F:calcium ion binding"/>
    <property type="evidence" value="ECO:0007669"/>
    <property type="project" value="InterPro"/>
</dbReference>
<proteinExistence type="predicted"/>
<dbReference type="OrthoDB" id="191686at2759"/>
<keyword evidence="4" id="KW-1185">Reference proteome</keyword>
<dbReference type="PROSITE" id="PS50222">
    <property type="entry name" value="EF_HAND_2"/>
    <property type="match status" value="1"/>
</dbReference>
<dbReference type="EMBL" id="KK100737">
    <property type="protein sequence ID" value="KIZ04040.1"/>
    <property type="molecule type" value="Genomic_DNA"/>
</dbReference>
<name>A0A0D2MMP5_9CHLO</name>
<dbReference type="InterPro" id="IPR018247">
    <property type="entry name" value="EF_Hand_1_Ca_BS"/>
</dbReference>
<reference evidence="3 4" key="1">
    <citation type="journal article" date="2013" name="BMC Genomics">
        <title>Reconstruction of the lipid metabolism for the microalga Monoraphidium neglectum from its genome sequence reveals characteristics suitable for biofuel production.</title>
        <authorList>
            <person name="Bogen C."/>
            <person name="Al-Dilaimi A."/>
            <person name="Albersmeier A."/>
            <person name="Wichmann J."/>
            <person name="Grundmann M."/>
            <person name="Rupp O."/>
            <person name="Lauersen K.J."/>
            <person name="Blifernez-Klassen O."/>
            <person name="Kalinowski J."/>
            <person name="Goesmann A."/>
            <person name="Mussgnug J.H."/>
            <person name="Kruse O."/>
        </authorList>
    </citation>
    <scope>NUCLEOTIDE SEQUENCE [LARGE SCALE GENOMIC DNA]</scope>
    <source>
        <strain evidence="3 4">SAG 48.87</strain>
    </source>
</reference>
<dbReference type="GeneID" id="25736802"/>
<sequence>MSLFSKISSLLSGDNLDKAIALGFSRFDKDQSGFIEKSEVLGVIETIVKTTGLNWAPPGALIDGVFSKVRCSLIACLIVVLDDV</sequence>
<dbReference type="Proteomes" id="UP000054498">
    <property type="component" value="Unassembled WGS sequence"/>
</dbReference>
<dbReference type="InterPro" id="IPR011992">
    <property type="entry name" value="EF-hand-dom_pair"/>
</dbReference>
<dbReference type="InterPro" id="IPR002048">
    <property type="entry name" value="EF_hand_dom"/>
</dbReference>
<dbReference type="PROSITE" id="PS00018">
    <property type="entry name" value="EF_HAND_1"/>
    <property type="match status" value="1"/>
</dbReference>
<organism evidence="3 4">
    <name type="scientific">Monoraphidium neglectum</name>
    <dbReference type="NCBI Taxonomy" id="145388"/>
    <lineage>
        <taxon>Eukaryota</taxon>
        <taxon>Viridiplantae</taxon>
        <taxon>Chlorophyta</taxon>
        <taxon>core chlorophytes</taxon>
        <taxon>Chlorophyceae</taxon>
        <taxon>CS clade</taxon>
        <taxon>Sphaeropleales</taxon>
        <taxon>Selenastraceae</taxon>
        <taxon>Monoraphidium</taxon>
    </lineage>
</organism>
<dbReference type="SUPFAM" id="SSF47473">
    <property type="entry name" value="EF-hand"/>
    <property type="match status" value="1"/>
</dbReference>
<accession>A0A0D2MMP5</accession>
<protein>
    <recommendedName>
        <fullName evidence="2">EF-hand domain-containing protein</fullName>
    </recommendedName>
</protein>
<keyword evidence="1" id="KW-0106">Calcium</keyword>
<dbReference type="AlphaFoldDB" id="A0A0D2MMP5"/>
<dbReference type="KEGG" id="mng:MNEG_3924"/>